<evidence type="ECO:0000256" key="4">
    <source>
        <dbReference type="PIRSR" id="PIRSR001365-1"/>
    </source>
</evidence>
<dbReference type="EMBL" id="JBBCAQ010000032">
    <property type="protein sequence ID" value="KAK7584306.1"/>
    <property type="molecule type" value="Genomic_DNA"/>
</dbReference>
<dbReference type="Gene3D" id="3.20.20.70">
    <property type="entry name" value="Aldolase class I"/>
    <property type="match status" value="1"/>
</dbReference>
<dbReference type="Proteomes" id="UP001367676">
    <property type="component" value="Unassembled WGS sequence"/>
</dbReference>
<organism evidence="6 7">
    <name type="scientific">Parthenolecanium corni</name>
    <dbReference type="NCBI Taxonomy" id="536013"/>
    <lineage>
        <taxon>Eukaryota</taxon>
        <taxon>Metazoa</taxon>
        <taxon>Ecdysozoa</taxon>
        <taxon>Arthropoda</taxon>
        <taxon>Hexapoda</taxon>
        <taxon>Insecta</taxon>
        <taxon>Pterygota</taxon>
        <taxon>Neoptera</taxon>
        <taxon>Paraneoptera</taxon>
        <taxon>Hemiptera</taxon>
        <taxon>Sternorrhyncha</taxon>
        <taxon>Coccoidea</taxon>
        <taxon>Coccidae</taxon>
        <taxon>Parthenolecanium</taxon>
    </lineage>
</organism>
<accession>A0AAN9TFL8</accession>
<evidence type="ECO:0008006" key="8">
    <source>
        <dbReference type="Google" id="ProtNLM"/>
    </source>
</evidence>
<evidence type="ECO:0000256" key="3">
    <source>
        <dbReference type="PIRNR" id="PIRNR001365"/>
    </source>
</evidence>
<dbReference type="InterPro" id="IPR013785">
    <property type="entry name" value="Aldolase_TIM"/>
</dbReference>
<evidence type="ECO:0000313" key="6">
    <source>
        <dbReference type="EMBL" id="KAK7584306.1"/>
    </source>
</evidence>
<evidence type="ECO:0000313" key="7">
    <source>
        <dbReference type="Proteomes" id="UP001367676"/>
    </source>
</evidence>
<dbReference type="PRINTS" id="PR00146">
    <property type="entry name" value="DHPICSNTHASE"/>
</dbReference>
<dbReference type="Pfam" id="PF00701">
    <property type="entry name" value="DHDPS"/>
    <property type="match status" value="1"/>
</dbReference>
<proteinExistence type="inferred from homology"/>
<feature type="active site" description="Proton donor/acceptor" evidence="4">
    <location>
        <position position="148"/>
    </location>
</feature>
<comment type="caution">
    <text evidence="6">The sequence shown here is derived from an EMBL/GenBank/DDBJ whole genome shotgun (WGS) entry which is preliminary data.</text>
</comment>
<protein>
    <recommendedName>
        <fullName evidence="8">Dihydrodipicolinate synthase family protein</fullName>
    </recommendedName>
</protein>
<name>A0AAN9TFL8_9HEMI</name>
<sequence>MKDKQQVRMDLRGVIIPVPTPFENNEKQTVDYDKLRQNIRKWEQIPAGLRGYCIGATNGEGPYLRHEEKLSIIKVFKSEVAKNKLVIAGTSCETTVQTSEFSKAAAEAGADAVFIMPPHYFKSRMTETNFINYFTEVADSVPVPVIIYNASSSIGINLSVRAIETLAAHPNILCIKDDGIDKMGVVVQKTKHLNFGVWASTAGILLPALQIGCVGSMNGLSAVLGFEVCQLYDLVQNKKWDEAIELQNRLLPVDSLLFGDLGPPGLKAAMDLMGYFGGESRRPFIKVDDKTKEKIAEILKVQQFTRRFK</sequence>
<dbReference type="SMART" id="SM01130">
    <property type="entry name" value="DHDPS"/>
    <property type="match status" value="1"/>
</dbReference>
<keyword evidence="7" id="KW-1185">Reference proteome</keyword>
<reference evidence="6 7" key="1">
    <citation type="submission" date="2024-03" db="EMBL/GenBank/DDBJ databases">
        <title>Adaptation during the transition from Ophiocordyceps entomopathogen to insect associate is accompanied by gene loss and intensified selection.</title>
        <authorList>
            <person name="Ward C.M."/>
            <person name="Onetto C.A."/>
            <person name="Borneman A.R."/>
        </authorList>
    </citation>
    <scope>NUCLEOTIDE SEQUENCE [LARGE SCALE GENOMIC DNA]</scope>
    <source>
        <strain evidence="6">AWRI1</strain>
        <tissue evidence="6">Single Adult Female</tissue>
    </source>
</reference>
<dbReference type="SUPFAM" id="SSF51569">
    <property type="entry name" value="Aldolase"/>
    <property type="match status" value="1"/>
</dbReference>
<dbReference type="PANTHER" id="PTHR12128">
    <property type="entry name" value="DIHYDRODIPICOLINATE SYNTHASE"/>
    <property type="match status" value="1"/>
</dbReference>
<gene>
    <name evidence="6" type="ORF">V9T40_005269</name>
</gene>
<evidence type="ECO:0000256" key="5">
    <source>
        <dbReference type="PIRSR" id="PIRSR001365-2"/>
    </source>
</evidence>
<dbReference type="PIRSF" id="PIRSF001365">
    <property type="entry name" value="DHDPS"/>
    <property type="match status" value="1"/>
</dbReference>
<comment type="subunit">
    <text evidence="1">Homotetramer.</text>
</comment>
<feature type="binding site" evidence="5">
    <location>
        <position position="217"/>
    </location>
    <ligand>
        <name>pyruvate</name>
        <dbReference type="ChEBI" id="CHEBI:15361"/>
    </ligand>
</feature>
<dbReference type="GO" id="GO:0008840">
    <property type="term" value="F:4-hydroxy-tetrahydrodipicolinate synthase activity"/>
    <property type="evidence" value="ECO:0007669"/>
    <property type="project" value="TreeGrafter"/>
</dbReference>
<dbReference type="InterPro" id="IPR002220">
    <property type="entry name" value="DapA-like"/>
</dbReference>
<dbReference type="AlphaFoldDB" id="A0AAN9TFL8"/>
<dbReference type="CDD" id="cd00408">
    <property type="entry name" value="DHDPS-like"/>
    <property type="match status" value="1"/>
</dbReference>
<keyword evidence="2 3" id="KW-0456">Lyase</keyword>
<feature type="active site" description="Schiff-base intermediate with substrate" evidence="4">
    <location>
        <position position="176"/>
    </location>
</feature>
<evidence type="ECO:0000256" key="1">
    <source>
        <dbReference type="ARBA" id="ARBA00011881"/>
    </source>
</evidence>
<evidence type="ECO:0000256" key="2">
    <source>
        <dbReference type="ARBA" id="ARBA00023239"/>
    </source>
</evidence>
<dbReference type="PANTHER" id="PTHR12128:SF66">
    <property type="entry name" value="4-HYDROXY-2-OXOGLUTARATE ALDOLASE, MITOCHONDRIAL"/>
    <property type="match status" value="1"/>
</dbReference>
<comment type="similarity">
    <text evidence="3">Belongs to the DapA family.</text>
</comment>